<organism evidence="2 3">
    <name type="scientific">candidate division WOR-3 bacterium</name>
    <dbReference type="NCBI Taxonomy" id="2052148"/>
    <lineage>
        <taxon>Bacteria</taxon>
        <taxon>Bacteria division WOR-3</taxon>
    </lineage>
</organism>
<evidence type="ECO:0000313" key="3">
    <source>
        <dbReference type="Proteomes" id="UP000779900"/>
    </source>
</evidence>
<proteinExistence type="predicted"/>
<sequence length="172" mass="19052">MTANVKSEFANEARRIEEDALHSSKGHHEAARLWTNFHYSMGVPTVLMAAVAGAAALTQFDYSGIIAGILAILVTGMTAVTTFIDPCAKASSHQVAATKYSALRNSVRLFHRVELFTDEAESSLLKRLKEFSQRRDELNHDSPQIPRWAYLRARKGIEAGEADHEVDSHDSK</sequence>
<gene>
    <name evidence="2" type="ORF">FJY68_13485</name>
</gene>
<feature type="transmembrane region" description="Helical" evidence="1">
    <location>
        <begin position="64"/>
        <end position="84"/>
    </location>
</feature>
<reference evidence="2" key="1">
    <citation type="submission" date="2019-03" db="EMBL/GenBank/DDBJ databases">
        <title>Lake Tanganyika Metagenome-Assembled Genomes (MAGs).</title>
        <authorList>
            <person name="Tran P."/>
        </authorList>
    </citation>
    <scope>NUCLEOTIDE SEQUENCE</scope>
    <source>
        <strain evidence="2">K_DeepCast_150m_m2_040</strain>
    </source>
</reference>
<dbReference type="EMBL" id="VGIR01000149">
    <property type="protein sequence ID" value="MBM3332837.1"/>
    <property type="molecule type" value="Genomic_DNA"/>
</dbReference>
<name>A0A937XGU3_UNCW3</name>
<evidence type="ECO:0000256" key="1">
    <source>
        <dbReference type="SAM" id="Phobius"/>
    </source>
</evidence>
<comment type="caution">
    <text evidence="2">The sequence shown here is derived from an EMBL/GenBank/DDBJ whole genome shotgun (WGS) entry which is preliminary data.</text>
</comment>
<evidence type="ECO:0000313" key="2">
    <source>
        <dbReference type="EMBL" id="MBM3332837.1"/>
    </source>
</evidence>
<dbReference type="Proteomes" id="UP000779900">
    <property type="component" value="Unassembled WGS sequence"/>
</dbReference>
<keyword evidence="1" id="KW-1133">Transmembrane helix</keyword>
<accession>A0A937XGU3</accession>
<keyword evidence="1" id="KW-0472">Membrane</keyword>
<keyword evidence="1" id="KW-0812">Transmembrane</keyword>
<dbReference type="NCBIfam" id="NF033632">
    <property type="entry name" value="SLATT_4"/>
    <property type="match status" value="1"/>
</dbReference>
<feature type="transmembrane region" description="Helical" evidence="1">
    <location>
        <begin position="37"/>
        <end position="57"/>
    </location>
</feature>
<protein>
    <submittedName>
        <fullName evidence="2">SLATT domain-containing protein</fullName>
    </submittedName>
</protein>
<dbReference type="AlphaFoldDB" id="A0A937XGU3"/>